<gene>
    <name evidence="2" type="ORF">Q767_09740</name>
</gene>
<evidence type="ECO:0000313" key="2">
    <source>
        <dbReference type="EMBL" id="KGO95949.1"/>
    </source>
</evidence>
<dbReference type="Pfam" id="PF07659">
    <property type="entry name" value="DUF1599"/>
    <property type="match status" value="2"/>
</dbReference>
<evidence type="ECO:0000313" key="3">
    <source>
        <dbReference type="Proteomes" id="UP000030149"/>
    </source>
</evidence>
<keyword evidence="3" id="KW-1185">Reference proteome</keyword>
<feature type="domain" description="Nucleotide modification associated" evidence="1">
    <location>
        <begin position="22"/>
        <end position="82"/>
    </location>
</feature>
<dbReference type="RefSeq" id="WP_023574688.1">
    <property type="nucleotide sequence ID" value="NZ_AVCS01000028.1"/>
</dbReference>
<evidence type="ECO:0000259" key="1">
    <source>
        <dbReference type="Pfam" id="PF07659"/>
    </source>
</evidence>
<reference evidence="2 3" key="2">
    <citation type="journal article" date="2015" name="Stand. Genomic Sci.">
        <title>High quality draft genomic sequence of Flavobacterium enshiense DK69(T) and comparison among Flavobacterium genomes.</title>
        <authorList>
            <person name="Zeng Z."/>
            <person name="Chen C."/>
            <person name="Du H."/>
            <person name="Wang G."/>
            <person name="Li M."/>
        </authorList>
    </citation>
    <scope>NUCLEOTIDE SEQUENCE [LARGE SCALE GENOMIC DNA]</scope>
    <source>
        <strain evidence="2 3">DK69</strain>
    </source>
</reference>
<dbReference type="OrthoDB" id="659365at2"/>
<sequence>MNTTSQEFDKVIAICRDLYTKKMKDYGSAWRILRMPSLTDQIFIKAQRIRSLQENEVRKIDEDETGEFIGIINYSIMALIQLDLGVADQPDLDWETAVKLYDEKVQITKHLMEAKNHDYGEAWRDMRVSSLTDLILQKLLRVKQIEDNKGKTLVSEGIDANYQDMINYAVFSLILMGFAKKIVV</sequence>
<accession>V6S781</accession>
<name>V6S781_9FLAO</name>
<feature type="domain" description="Nucleotide modification associated" evidence="1">
    <location>
        <begin position="115"/>
        <end position="175"/>
    </location>
</feature>
<dbReference type="Proteomes" id="UP000030149">
    <property type="component" value="Unassembled WGS sequence"/>
</dbReference>
<dbReference type="PATRIC" id="fig|1107311.3.peg.2693"/>
<dbReference type="eggNOG" id="ENOG502Z7RJ">
    <property type="taxonomic scope" value="Bacteria"/>
</dbReference>
<reference evidence="3" key="1">
    <citation type="submission" date="2013-09" db="EMBL/GenBank/DDBJ databases">
        <authorList>
            <person name="Zeng Z."/>
            <person name="Chen C."/>
        </authorList>
    </citation>
    <scope>NUCLEOTIDE SEQUENCE [LARGE SCALE GENOMIC DNA]</scope>
    <source>
        <strain evidence="3">DK69</strain>
    </source>
</reference>
<comment type="caution">
    <text evidence="2">The sequence shown here is derived from an EMBL/GenBank/DDBJ whole genome shotgun (WGS) entry which is preliminary data.</text>
</comment>
<dbReference type="AlphaFoldDB" id="V6S781"/>
<dbReference type="STRING" id="1107311.Q767_09740"/>
<organism evidence="2 3">
    <name type="scientific">Flavobacterium enshiense DK69</name>
    <dbReference type="NCBI Taxonomy" id="1107311"/>
    <lineage>
        <taxon>Bacteria</taxon>
        <taxon>Pseudomonadati</taxon>
        <taxon>Bacteroidota</taxon>
        <taxon>Flavobacteriia</taxon>
        <taxon>Flavobacteriales</taxon>
        <taxon>Flavobacteriaceae</taxon>
        <taxon>Flavobacterium</taxon>
    </lineage>
</organism>
<protein>
    <recommendedName>
        <fullName evidence="1">Nucleotide modification associated domain-containing protein</fullName>
    </recommendedName>
</protein>
<dbReference type="InterPro" id="IPR011630">
    <property type="entry name" value="DUF1599"/>
</dbReference>
<dbReference type="EMBL" id="JRLZ01000008">
    <property type="protein sequence ID" value="KGO95949.1"/>
    <property type="molecule type" value="Genomic_DNA"/>
</dbReference>
<proteinExistence type="predicted"/>